<dbReference type="RefSeq" id="WP_311726563.1">
    <property type="nucleotide sequence ID" value="NZ_JAVRFD010000013.1"/>
</dbReference>
<organism evidence="2 3">
    <name type="scientific">Streptomyces lonegramiae</name>
    <dbReference type="NCBI Taxonomy" id="3075524"/>
    <lineage>
        <taxon>Bacteria</taxon>
        <taxon>Bacillati</taxon>
        <taxon>Actinomycetota</taxon>
        <taxon>Actinomycetes</taxon>
        <taxon>Kitasatosporales</taxon>
        <taxon>Streptomycetaceae</taxon>
        <taxon>Streptomyces</taxon>
    </lineage>
</organism>
<protein>
    <submittedName>
        <fullName evidence="2">Uncharacterized protein</fullName>
    </submittedName>
</protein>
<keyword evidence="3" id="KW-1185">Reference proteome</keyword>
<proteinExistence type="predicted"/>
<dbReference type="EMBL" id="JAVRFD010000013">
    <property type="protein sequence ID" value="MDT0546068.1"/>
    <property type="molecule type" value="Genomic_DNA"/>
</dbReference>
<evidence type="ECO:0000313" key="3">
    <source>
        <dbReference type="Proteomes" id="UP001180754"/>
    </source>
</evidence>
<sequence length="129" mass="14582">MSRETPREVESGIARLEGYLLCRSELDDARADAEAFAGRLAWLTAAQREEVVRLYAEERVELSRRMLRRIVDRCEELRAEYTARYEELRRRLLCRCVALALVALAVLVLVALVAAPAAVALDLDLPDPV</sequence>
<keyword evidence="1" id="KW-0472">Membrane</keyword>
<name>A0ABU2XJF9_9ACTN</name>
<evidence type="ECO:0000313" key="2">
    <source>
        <dbReference type="EMBL" id="MDT0546068.1"/>
    </source>
</evidence>
<reference evidence="2" key="1">
    <citation type="submission" date="2024-05" db="EMBL/GenBank/DDBJ databases">
        <title>30 novel species of actinomycetes from the DSMZ collection.</title>
        <authorList>
            <person name="Nouioui I."/>
        </authorList>
    </citation>
    <scope>NUCLEOTIDE SEQUENCE</scope>
    <source>
        <strain evidence="2">DSM 41529</strain>
    </source>
</reference>
<dbReference type="Proteomes" id="UP001180754">
    <property type="component" value="Unassembled WGS sequence"/>
</dbReference>
<keyword evidence="1" id="KW-1133">Transmembrane helix</keyword>
<accession>A0ABU2XJF9</accession>
<feature type="transmembrane region" description="Helical" evidence="1">
    <location>
        <begin position="92"/>
        <end position="119"/>
    </location>
</feature>
<comment type="caution">
    <text evidence="2">The sequence shown here is derived from an EMBL/GenBank/DDBJ whole genome shotgun (WGS) entry which is preliminary data.</text>
</comment>
<evidence type="ECO:0000256" key="1">
    <source>
        <dbReference type="SAM" id="Phobius"/>
    </source>
</evidence>
<gene>
    <name evidence="2" type="ORF">RND15_25635</name>
</gene>
<keyword evidence="1" id="KW-0812">Transmembrane</keyword>